<dbReference type="PANTHER" id="PTHR42829:SF2">
    <property type="entry name" value="NADH-UBIQUINONE OXIDOREDUCTASE CHAIN 5"/>
    <property type="match status" value="1"/>
</dbReference>
<organism evidence="9 10">
    <name type="scientific">Paludisphaera borealis</name>
    <dbReference type="NCBI Taxonomy" id="1387353"/>
    <lineage>
        <taxon>Bacteria</taxon>
        <taxon>Pseudomonadati</taxon>
        <taxon>Planctomycetota</taxon>
        <taxon>Planctomycetia</taxon>
        <taxon>Isosphaerales</taxon>
        <taxon>Isosphaeraceae</taxon>
        <taxon>Paludisphaera</taxon>
    </lineage>
</organism>
<feature type="transmembrane region" description="Helical" evidence="6">
    <location>
        <begin position="34"/>
        <end position="58"/>
    </location>
</feature>
<name>A0A1U7CPW5_9BACT</name>
<gene>
    <name evidence="9" type="primary">nuoL_2</name>
    <name evidence="9" type="ORF">BSF38_02483</name>
</gene>
<sequence length="784" mass="84585">MNWQVGLYVAAVLIPLAAFTIEILFIGRLKRLNAYIATGAIGLSCVLSAIGFLDYFLIEAKGVFAEHHAATTTGEHEASADAGHAEAAGAEHEATHPAPLVWKANYDWVLLGAPTAGALDRFAAKPLSFPLGVYIDSLSVIMFLMVTFIATLIHLYSIGYMHDDPRFPRFFAFLSLFCFSMLGLIASPNLFMIFIFWELVGLCSYLLIGFWYEEKSNADAANKAFVANRVGDVGMLIGLGLLWTTLGTFNFQEISEGLRDSTGQLHTANGADAQNVVDFRPHGEPVGAAPHRQIPYWMLTIAGLGIFAGCAGKSAQFPLHVWLPDAMAGPTPVSALIHAATMVAAGVYLVARFFPVFTSDVLLYIAYTGGVTLLIAATIAMVQTDYKKVLAYSTISQLGFMMLAIGVGGRAAGMFHLVTHAFFKALLFLGAGSVYHSVHTYEMPGLGGLRKKMPITATTMLIGTLAISGVPFFSGFYSKDAILAAAIARVSQSPQHFMLFVLPALGATITAFYMFRMWFLVFAGEARGFRGEAHAAIAHAHDEEQALAHEEAEHGHGASAHDLNPVAHAHESEAIMTRPLVILAFFSVFVGWTVWAGLPFGVPVLESLIAYGEPAGVINAHWAHWYAVGCSLAIGVIGIGLGALYYAPVGLPYFPATRLNPGRTAAQFRGLHTLFKNKWYFDDVYRALLINPCLAFARLCGRFDKLLIDGMVNGAAWATERLSRLNGLFDKLGVDGAVNALADLVYVAGDRSRAIQTGKLRNYLMFLAVALVGLFAGVFAWVGG</sequence>
<feature type="transmembrane region" description="Helical" evidence="6">
    <location>
        <begin position="622"/>
        <end position="647"/>
    </location>
</feature>
<dbReference type="GO" id="GO:0003954">
    <property type="term" value="F:NADH dehydrogenase activity"/>
    <property type="evidence" value="ECO:0007669"/>
    <property type="project" value="TreeGrafter"/>
</dbReference>
<feature type="transmembrane region" description="Helical" evidence="6">
    <location>
        <begin position="191"/>
        <end position="212"/>
    </location>
</feature>
<feature type="transmembrane region" description="Helical" evidence="6">
    <location>
        <begin position="131"/>
        <end position="155"/>
    </location>
</feature>
<dbReference type="STRING" id="1387353.BSF38_02483"/>
<dbReference type="GO" id="GO:0042773">
    <property type="term" value="P:ATP synthesis coupled electron transport"/>
    <property type="evidence" value="ECO:0007669"/>
    <property type="project" value="InterPro"/>
</dbReference>
<evidence type="ECO:0000313" key="10">
    <source>
        <dbReference type="Proteomes" id="UP000186309"/>
    </source>
</evidence>
<feature type="transmembrane region" description="Helical" evidence="6">
    <location>
        <begin position="361"/>
        <end position="382"/>
    </location>
</feature>
<keyword evidence="10" id="KW-1185">Reference proteome</keyword>
<evidence type="ECO:0000256" key="3">
    <source>
        <dbReference type="ARBA" id="ARBA00022989"/>
    </source>
</evidence>
<dbReference type="InterPro" id="IPR001750">
    <property type="entry name" value="ND/Mrp_TM"/>
</dbReference>
<evidence type="ECO:0000259" key="8">
    <source>
        <dbReference type="Pfam" id="PF00662"/>
    </source>
</evidence>
<feature type="transmembrane region" description="Helical" evidence="6">
    <location>
        <begin position="233"/>
        <end position="251"/>
    </location>
</feature>
<feature type="transmembrane region" description="Helical" evidence="6">
    <location>
        <begin position="389"/>
        <end position="408"/>
    </location>
</feature>
<feature type="transmembrane region" description="Helical" evidence="6">
    <location>
        <begin position="580"/>
        <end position="602"/>
    </location>
</feature>
<evidence type="ECO:0000256" key="2">
    <source>
        <dbReference type="ARBA" id="ARBA00022692"/>
    </source>
</evidence>
<proteinExistence type="predicted"/>
<feature type="transmembrane region" description="Helical" evidence="6">
    <location>
        <begin position="294"/>
        <end position="312"/>
    </location>
</feature>
<dbReference type="GO" id="GO:0008137">
    <property type="term" value="F:NADH dehydrogenase (ubiquinone) activity"/>
    <property type="evidence" value="ECO:0007669"/>
    <property type="project" value="InterPro"/>
</dbReference>
<keyword evidence="9" id="KW-0560">Oxidoreductase</keyword>
<evidence type="ECO:0000256" key="6">
    <source>
        <dbReference type="SAM" id="Phobius"/>
    </source>
</evidence>
<protein>
    <submittedName>
        <fullName evidence="9">NADH-quinone oxidoreductase subunit L</fullName>
        <ecNumber evidence="9">1.6.5.11</ecNumber>
    </submittedName>
</protein>
<feature type="transmembrane region" description="Helical" evidence="6">
    <location>
        <begin position="763"/>
        <end position="782"/>
    </location>
</feature>
<dbReference type="Gene3D" id="1.20.5.2700">
    <property type="match status" value="2"/>
</dbReference>
<feature type="transmembrane region" description="Helical" evidence="6">
    <location>
        <begin position="6"/>
        <end position="27"/>
    </location>
</feature>
<feature type="domain" description="NADH-Ubiquinone oxidoreductase (complex I) chain 5 N-terminal" evidence="8">
    <location>
        <begin position="125"/>
        <end position="171"/>
    </location>
</feature>
<dbReference type="InterPro" id="IPR003945">
    <property type="entry name" value="NU5C-like"/>
</dbReference>
<feature type="transmembrane region" description="Helical" evidence="6">
    <location>
        <begin position="333"/>
        <end position="355"/>
    </location>
</feature>
<dbReference type="GO" id="GO:0012505">
    <property type="term" value="C:endomembrane system"/>
    <property type="evidence" value="ECO:0007669"/>
    <property type="project" value="UniProtKB-SubCell"/>
</dbReference>
<feature type="transmembrane region" description="Helical" evidence="6">
    <location>
        <begin position="455"/>
        <end position="477"/>
    </location>
</feature>
<evidence type="ECO:0000259" key="7">
    <source>
        <dbReference type="Pfam" id="PF00361"/>
    </source>
</evidence>
<comment type="subcellular location">
    <subcellularLocation>
        <location evidence="1">Endomembrane system</location>
        <topology evidence="1">Multi-pass membrane protein</topology>
    </subcellularLocation>
    <subcellularLocation>
        <location evidence="5">Membrane</location>
        <topology evidence="5">Multi-pass membrane protein</topology>
    </subcellularLocation>
</comment>
<dbReference type="PRINTS" id="PR01434">
    <property type="entry name" value="NADHDHGNASE5"/>
</dbReference>
<keyword evidence="4 6" id="KW-0472">Membrane</keyword>
<dbReference type="NCBIfam" id="TIGR01974">
    <property type="entry name" value="NDH_I_L"/>
    <property type="match status" value="1"/>
</dbReference>
<dbReference type="InterPro" id="IPR018393">
    <property type="entry name" value="NADHpl_OxRdtase_5_subgr"/>
</dbReference>
<feature type="transmembrane region" description="Helical" evidence="6">
    <location>
        <begin position="167"/>
        <end position="185"/>
    </location>
</feature>
<dbReference type="KEGG" id="pbor:BSF38_02483"/>
<dbReference type="EC" id="1.6.5.11" evidence="9"/>
<evidence type="ECO:0000256" key="1">
    <source>
        <dbReference type="ARBA" id="ARBA00004127"/>
    </source>
</evidence>
<feature type="transmembrane region" description="Helical" evidence="6">
    <location>
        <begin position="497"/>
        <end position="521"/>
    </location>
</feature>
<dbReference type="Pfam" id="PF00662">
    <property type="entry name" value="Proton_antipo_N"/>
    <property type="match status" value="1"/>
</dbReference>
<evidence type="ECO:0000256" key="4">
    <source>
        <dbReference type="ARBA" id="ARBA00023136"/>
    </source>
</evidence>
<feature type="domain" description="NADH:quinone oxidoreductase/Mrp antiporter transmembrane" evidence="7">
    <location>
        <begin position="187"/>
        <end position="489"/>
    </location>
</feature>
<dbReference type="PRINTS" id="PR01435">
    <property type="entry name" value="NPOXDRDTASE5"/>
</dbReference>
<dbReference type="InterPro" id="IPR001516">
    <property type="entry name" value="Proton_antipo_N"/>
</dbReference>
<dbReference type="Proteomes" id="UP000186309">
    <property type="component" value="Chromosome"/>
</dbReference>
<reference evidence="10" key="1">
    <citation type="submission" date="2016-12" db="EMBL/GenBank/DDBJ databases">
        <title>Comparative genomics of four Isosphaeraceae planctomycetes: a common pool of plasmids and glycoside hydrolase genes.</title>
        <authorList>
            <person name="Ivanova A."/>
        </authorList>
    </citation>
    <scope>NUCLEOTIDE SEQUENCE [LARGE SCALE GENOMIC DNA]</scope>
    <source>
        <strain evidence="10">PX4</strain>
    </source>
</reference>
<dbReference type="OrthoDB" id="9807568at2"/>
<keyword evidence="3 6" id="KW-1133">Transmembrane helix</keyword>
<dbReference type="NCBIfam" id="NF005141">
    <property type="entry name" value="PRK06590.1"/>
    <property type="match status" value="1"/>
</dbReference>
<evidence type="ECO:0000313" key="9">
    <source>
        <dbReference type="EMBL" id="APW60985.1"/>
    </source>
</evidence>
<accession>A0A1U7CPW5</accession>
<dbReference type="GO" id="GO:0016020">
    <property type="term" value="C:membrane"/>
    <property type="evidence" value="ECO:0007669"/>
    <property type="project" value="UniProtKB-SubCell"/>
</dbReference>
<keyword evidence="2 5" id="KW-0812">Transmembrane</keyword>
<dbReference type="PANTHER" id="PTHR42829">
    <property type="entry name" value="NADH-UBIQUINONE OXIDOREDUCTASE CHAIN 5"/>
    <property type="match status" value="1"/>
</dbReference>
<dbReference type="GO" id="GO:0015990">
    <property type="term" value="P:electron transport coupled proton transport"/>
    <property type="evidence" value="ECO:0007669"/>
    <property type="project" value="TreeGrafter"/>
</dbReference>
<dbReference type="RefSeq" id="WP_076346001.1">
    <property type="nucleotide sequence ID" value="NZ_CP019082.1"/>
</dbReference>
<dbReference type="AlphaFoldDB" id="A0A1U7CPW5"/>
<feature type="transmembrane region" description="Helical" evidence="6">
    <location>
        <begin position="414"/>
        <end position="435"/>
    </location>
</feature>
<dbReference type="EMBL" id="CP019082">
    <property type="protein sequence ID" value="APW60985.1"/>
    <property type="molecule type" value="Genomic_DNA"/>
</dbReference>
<evidence type="ECO:0000256" key="5">
    <source>
        <dbReference type="RuleBase" id="RU000320"/>
    </source>
</evidence>
<dbReference type="Pfam" id="PF00361">
    <property type="entry name" value="Proton_antipo_M"/>
    <property type="match status" value="1"/>
</dbReference>